<organism evidence="2 3">
    <name type="scientific">Riccia sorocarpa</name>
    <dbReference type="NCBI Taxonomy" id="122646"/>
    <lineage>
        <taxon>Eukaryota</taxon>
        <taxon>Viridiplantae</taxon>
        <taxon>Streptophyta</taxon>
        <taxon>Embryophyta</taxon>
        <taxon>Marchantiophyta</taxon>
        <taxon>Marchantiopsida</taxon>
        <taxon>Marchantiidae</taxon>
        <taxon>Marchantiales</taxon>
        <taxon>Ricciaceae</taxon>
        <taxon>Riccia</taxon>
    </lineage>
</organism>
<dbReference type="AlphaFoldDB" id="A0ABD3HD06"/>
<protein>
    <submittedName>
        <fullName evidence="2">Uncharacterized protein</fullName>
    </submittedName>
</protein>
<feature type="compositionally biased region" description="Basic residues" evidence="1">
    <location>
        <begin position="140"/>
        <end position="153"/>
    </location>
</feature>
<evidence type="ECO:0000313" key="2">
    <source>
        <dbReference type="EMBL" id="KAL3688055.1"/>
    </source>
</evidence>
<evidence type="ECO:0000256" key="1">
    <source>
        <dbReference type="SAM" id="MobiDB-lite"/>
    </source>
</evidence>
<comment type="caution">
    <text evidence="2">The sequence shown here is derived from an EMBL/GenBank/DDBJ whole genome shotgun (WGS) entry which is preliminary data.</text>
</comment>
<accession>A0ABD3HD06</accession>
<sequence length="153" mass="16363">MGEDHVHGTVEVAAKSFLPQEVSTTLPSGLVVDTVLAQEVHQPETELLTGTVAVSTEDTLKVSTDLVNPAVLTDLVNPATLNVEVPSSSSHQTADESAETGTGKKADEYSHFDNSTGLSSEECEDPRPEPHCAILVQEKKKSRKGAREKKSKK</sequence>
<evidence type="ECO:0000313" key="3">
    <source>
        <dbReference type="Proteomes" id="UP001633002"/>
    </source>
</evidence>
<dbReference type="EMBL" id="JBJQOH010000004">
    <property type="protein sequence ID" value="KAL3688055.1"/>
    <property type="molecule type" value="Genomic_DNA"/>
</dbReference>
<keyword evidence="3" id="KW-1185">Reference proteome</keyword>
<proteinExistence type="predicted"/>
<reference evidence="2 3" key="1">
    <citation type="submission" date="2024-09" db="EMBL/GenBank/DDBJ databases">
        <title>Chromosome-scale assembly of Riccia sorocarpa.</title>
        <authorList>
            <person name="Paukszto L."/>
        </authorList>
    </citation>
    <scope>NUCLEOTIDE SEQUENCE [LARGE SCALE GENOMIC DNA]</scope>
    <source>
        <strain evidence="2">LP-2024</strain>
        <tissue evidence="2">Aerial parts of the thallus</tissue>
    </source>
</reference>
<name>A0ABD3HD06_9MARC</name>
<feature type="compositionally biased region" description="Basic and acidic residues" evidence="1">
    <location>
        <begin position="102"/>
        <end position="111"/>
    </location>
</feature>
<gene>
    <name evidence="2" type="ORF">R1sor_014364</name>
</gene>
<dbReference type="Proteomes" id="UP001633002">
    <property type="component" value="Unassembled WGS sequence"/>
</dbReference>
<feature type="region of interest" description="Disordered" evidence="1">
    <location>
        <begin position="83"/>
        <end position="153"/>
    </location>
</feature>